<name>A0A9D4HJ75_DREPO</name>
<comment type="caution">
    <text evidence="3">The sequence shown here is derived from an EMBL/GenBank/DDBJ whole genome shotgun (WGS) entry which is preliminary data.</text>
</comment>
<evidence type="ECO:0000313" key="4">
    <source>
        <dbReference type="Proteomes" id="UP000828390"/>
    </source>
</evidence>
<keyword evidence="2" id="KW-0732">Signal</keyword>
<keyword evidence="4" id="KW-1185">Reference proteome</keyword>
<evidence type="ECO:0000256" key="2">
    <source>
        <dbReference type="SAM" id="SignalP"/>
    </source>
</evidence>
<gene>
    <name evidence="3" type="ORF">DPMN_063534</name>
</gene>
<dbReference type="EMBL" id="JAIWYP010000013">
    <property type="protein sequence ID" value="KAH3720632.1"/>
    <property type="molecule type" value="Genomic_DNA"/>
</dbReference>
<reference evidence="3" key="2">
    <citation type="submission" date="2020-11" db="EMBL/GenBank/DDBJ databases">
        <authorList>
            <person name="McCartney M.A."/>
            <person name="Auch B."/>
            <person name="Kono T."/>
            <person name="Mallez S."/>
            <person name="Becker A."/>
            <person name="Gohl D.M."/>
            <person name="Silverstein K.A.T."/>
            <person name="Koren S."/>
            <person name="Bechman K.B."/>
            <person name="Herman A."/>
            <person name="Abrahante J.E."/>
            <person name="Garbe J."/>
        </authorList>
    </citation>
    <scope>NUCLEOTIDE SEQUENCE</scope>
    <source>
        <strain evidence="3">Duluth1</strain>
        <tissue evidence="3">Whole animal</tissue>
    </source>
</reference>
<evidence type="ECO:0008006" key="5">
    <source>
        <dbReference type="Google" id="ProtNLM"/>
    </source>
</evidence>
<proteinExistence type="predicted"/>
<feature type="chain" id="PRO_5039042648" description="Secreted protein" evidence="2">
    <location>
        <begin position="26"/>
        <end position="74"/>
    </location>
</feature>
<evidence type="ECO:0000256" key="1">
    <source>
        <dbReference type="SAM" id="MobiDB-lite"/>
    </source>
</evidence>
<feature type="region of interest" description="Disordered" evidence="1">
    <location>
        <begin position="38"/>
        <end position="64"/>
    </location>
</feature>
<sequence length="74" mass="7995">MKTIEARRKHTIWLLLTLQDSGACGFVQGPSRIIDATAGSPCERKQSGQAGQDSHHAGSIPGAPQFCRYGKNWA</sequence>
<dbReference type="AlphaFoldDB" id="A0A9D4HJ75"/>
<dbReference type="Proteomes" id="UP000828390">
    <property type="component" value="Unassembled WGS sequence"/>
</dbReference>
<protein>
    <recommendedName>
        <fullName evidence="5">Secreted protein</fullName>
    </recommendedName>
</protein>
<organism evidence="3 4">
    <name type="scientific">Dreissena polymorpha</name>
    <name type="common">Zebra mussel</name>
    <name type="synonym">Mytilus polymorpha</name>
    <dbReference type="NCBI Taxonomy" id="45954"/>
    <lineage>
        <taxon>Eukaryota</taxon>
        <taxon>Metazoa</taxon>
        <taxon>Spiralia</taxon>
        <taxon>Lophotrochozoa</taxon>
        <taxon>Mollusca</taxon>
        <taxon>Bivalvia</taxon>
        <taxon>Autobranchia</taxon>
        <taxon>Heteroconchia</taxon>
        <taxon>Euheterodonta</taxon>
        <taxon>Imparidentia</taxon>
        <taxon>Neoheterodontei</taxon>
        <taxon>Myida</taxon>
        <taxon>Dreissenoidea</taxon>
        <taxon>Dreissenidae</taxon>
        <taxon>Dreissena</taxon>
    </lineage>
</organism>
<feature type="signal peptide" evidence="2">
    <location>
        <begin position="1"/>
        <end position="25"/>
    </location>
</feature>
<accession>A0A9D4HJ75</accession>
<reference evidence="3" key="1">
    <citation type="journal article" date="2019" name="bioRxiv">
        <title>The Genome of the Zebra Mussel, Dreissena polymorpha: A Resource for Invasive Species Research.</title>
        <authorList>
            <person name="McCartney M.A."/>
            <person name="Auch B."/>
            <person name="Kono T."/>
            <person name="Mallez S."/>
            <person name="Zhang Y."/>
            <person name="Obille A."/>
            <person name="Becker A."/>
            <person name="Abrahante J.E."/>
            <person name="Garbe J."/>
            <person name="Badalamenti J.P."/>
            <person name="Herman A."/>
            <person name="Mangelson H."/>
            <person name="Liachko I."/>
            <person name="Sullivan S."/>
            <person name="Sone E.D."/>
            <person name="Koren S."/>
            <person name="Silverstein K.A.T."/>
            <person name="Beckman K.B."/>
            <person name="Gohl D.M."/>
        </authorList>
    </citation>
    <scope>NUCLEOTIDE SEQUENCE</scope>
    <source>
        <strain evidence="3">Duluth1</strain>
        <tissue evidence="3">Whole animal</tissue>
    </source>
</reference>
<evidence type="ECO:0000313" key="3">
    <source>
        <dbReference type="EMBL" id="KAH3720632.1"/>
    </source>
</evidence>